<feature type="domain" description="Glycosyltransferase 2-like" evidence="6">
    <location>
        <begin position="9"/>
        <end position="143"/>
    </location>
</feature>
<evidence type="ECO:0000256" key="3">
    <source>
        <dbReference type="ARBA" id="ARBA00022676"/>
    </source>
</evidence>
<dbReference type="AlphaFoldDB" id="A0A8G2CKC7"/>
<organism evidence="7 8">
    <name type="scientific">Acidiphilium rubrum</name>
    <dbReference type="NCBI Taxonomy" id="526"/>
    <lineage>
        <taxon>Bacteria</taxon>
        <taxon>Pseudomonadati</taxon>
        <taxon>Pseudomonadota</taxon>
        <taxon>Alphaproteobacteria</taxon>
        <taxon>Acetobacterales</taxon>
        <taxon>Acidocellaceae</taxon>
        <taxon>Acidiphilium</taxon>
    </lineage>
</organism>
<reference evidence="7 8" key="1">
    <citation type="submission" date="2017-01" db="EMBL/GenBank/DDBJ databases">
        <authorList>
            <person name="Varghese N."/>
            <person name="Submissions S."/>
        </authorList>
    </citation>
    <scope>NUCLEOTIDE SEQUENCE [LARGE SCALE GENOMIC DNA]</scope>
    <source>
        <strain evidence="7 8">ATCC 35905</strain>
    </source>
</reference>
<accession>A0A8G2CKC7</accession>
<dbReference type="SUPFAM" id="SSF53448">
    <property type="entry name" value="Nucleotide-diphospho-sugar transferases"/>
    <property type="match status" value="1"/>
</dbReference>
<name>A0A8G2CKC7_ACIRU</name>
<dbReference type="InterPro" id="IPR029044">
    <property type="entry name" value="Nucleotide-diphossugar_trans"/>
</dbReference>
<evidence type="ECO:0000256" key="1">
    <source>
        <dbReference type="ARBA" id="ARBA00004236"/>
    </source>
</evidence>
<keyword evidence="4 7" id="KW-0808">Transferase</keyword>
<comment type="subcellular location">
    <subcellularLocation>
        <location evidence="1">Cell membrane</location>
    </subcellularLocation>
</comment>
<keyword evidence="2" id="KW-1003">Cell membrane</keyword>
<dbReference type="GO" id="GO:0005886">
    <property type="term" value="C:plasma membrane"/>
    <property type="evidence" value="ECO:0007669"/>
    <property type="project" value="UniProtKB-SubCell"/>
</dbReference>
<dbReference type="EMBL" id="FTNE01000008">
    <property type="protein sequence ID" value="SIQ73286.1"/>
    <property type="molecule type" value="Genomic_DNA"/>
</dbReference>
<protein>
    <submittedName>
        <fullName evidence="7">Glycosyl transferase family 2</fullName>
    </submittedName>
</protein>
<dbReference type="Gene3D" id="3.90.550.10">
    <property type="entry name" value="Spore Coat Polysaccharide Biosynthesis Protein SpsA, Chain A"/>
    <property type="match status" value="1"/>
</dbReference>
<dbReference type="OrthoDB" id="114108at2"/>
<dbReference type="InterPro" id="IPR001173">
    <property type="entry name" value="Glyco_trans_2-like"/>
</dbReference>
<dbReference type="PANTHER" id="PTHR43646">
    <property type="entry name" value="GLYCOSYLTRANSFERASE"/>
    <property type="match status" value="1"/>
</dbReference>
<sequence>MSPNEPTIVAVPVRNEEFHLNSCLDALVAQTSPADKIVLLLNNCTDDSRAICQTAKQFHASIQIVECQLDDHEATAGEARRRTIDHALGVAADGVVLTTDADSVVPVTWIADNLAEIANGVDCVCGMAVIDPAGCGEDRRRLAFDALREALLLNVQDEVAAMVDPDPFDPWPRHQQHSGASIAARASLLRRAGGVPRVVSGEDRALIARLAGLDAKIRHAPHIQVRVSGRLHGRASGGMAETMRRRLQSQDRLTDDMLEPTVDAYRRVLTRARLRRLRLGDIIDEPIDRVATDLLVLPDIVSTARHAPHFGTAWDTIQRASPMLRRRRVAFLDLARETRQALALRDHLRAAKVQCRERLDWQDVRHAL</sequence>
<dbReference type="PANTHER" id="PTHR43646:SF2">
    <property type="entry name" value="GLYCOSYLTRANSFERASE 2-LIKE DOMAIN-CONTAINING PROTEIN"/>
    <property type="match status" value="1"/>
</dbReference>
<keyword evidence="3" id="KW-0328">Glycosyltransferase</keyword>
<keyword evidence="8" id="KW-1185">Reference proteome</keyword>
<evidence type="ECO:0000259" key="6">
    <source>
        <dbReference type="Pfam" id="PF00535"/>
    </source>
</evidence>
<gene>
    <name evidence="7" type="ORF">SAMN05421828_108132</name>
</gene>
<evidence type="ECO:0000313" key="7">
    <source>
        <dbReference type="EMBL" id="SIQ73286.1"/>
    </source>
</evidence>
<evidence type="ECO:0000256" key="2">
    <source>
        <dbReference type="ARBA" id="ARBA00022475"/>
    </source>
</evidence>
<dbReference type="GO" id="GO:0016757">
    <property type="term" value="F:glycosyltransferase activity"/>
    <property type="evidence" value="ECO:0007669"/>
    <property type="project" value="UniProtKB-KW"/>
</dbReference>
<keyword evidence="5" id="KW-0472">Membrane</keyword>
<proteinExistence type="predicted"/>
<evidence type="ECO:0000256" key="5">
    <source>
        <dbReference type="ARBA" id="ARBA00023136"/>
    </source>
</evidence>
<evidence type="ECO:0000256" key="4">
    <source>
        <dbReference type="ARBA" id="ARBA00022679"/>
    </source>
</evidence>
<dbReference type="Proteomes" id="UP000186308">
    <property type="component" value="Unassembled WGS sequence"/>
</dbReference>
<dbReference type="Pfam" id="PF00535">
    <property type="entry name" value="Glycos_transf_2"/>
    <property type="match status" value="1"/>
</dbReference>
<evidence type="ECO:0000313" key="8">
    <source>
        <dbReference type="Proteomes" id="UP000186308"/>
    </source>
</evidence>
<comment type="caution">
    <text evidence="7">The sequence shown here is derived from an EMBL/GenBank/DDBJ whole genome shotgun (WGS) entry which is preliminary data.</text>
</comment>
<dbReference type="RefSeq" id="WP_051657580.1">
    <property type="nucleotide sequence ID" value="NZ_FTNE01000008.1"/>
</dbReference>